<dbReference type="OrthoDB" id="1600564at2759"/>
<reference evidence="4 5" key="1">
    <citation type="journal article" date="2018" name="Mol. Biol. Evol.">
        <title>Broad Genomic Sampling Reveals a Smut Pathogenic Ancestry of the Fungal Clade Ustilaginomycotina.</title>
        <authorList>
            <person name="Kijpornyongpan T."/>
            <person name="Mondo S.J."/>
            <person name="Barry K."/>
            <person name="Sandor L."/>
            <person name="Lee J."/>
            <person name="Lipzen A."/>
            <person name="Pangilinan J."/>
            <person name="LaButti K."/>
            <person name="Hainaut M."/>
            <person name="Henrissat B."/>
            <person name="Grigoriev I.V."/>
            <person name="Spatafora J.W."/>
            <person name="Aime M.C."/>
        </authorList>
    </citation>
    <scope>NUCLEOTIDE SEQUENCE [LARGE SCALE GENOMIC DNA]</scope>
    <source>
        <strain evidence="4 5">MCA 4658</strain>
    </source>
</reference>
<accession>A0A316VRX3</accession>
<feature type="region of interest" description="Disordered" evidence="2">
    <location>
        <begin position="83"/>
        <end position="107"/>
    </location>
</feature>
<gene>
    <name evidence="4" type="ORF">IE81DRAFT_327022</name>
</gene>
<evidence type="ECO:0000256" key="3">
    <source>
        <dbReference type="SAM" id="SignalP"/>
    </source>
</evidence>
<evidence type="ECO:0000313" key="5">
    <source>
        <dbReference type="Proteomes" id="UP000245783"/>
    </source>
</evidence>
<sequence>MKYGRIAALLVQAVALATATPAAHVVNSSAPIGTLHIFGDSYTDSCNVWHLQHSDTPIFPGCPPPDAGRSTGARAWPEYIRIDQGQRESSSTNASNPSSPGGDPIAGSKQQQWLIRNWAFSGATCDNAAFPSQAPSVVDQLALLQSGYGAVPPIGKPNAKADVALFLIGTNDVIRLASKERGFGGLFPYNSKTTVASETACIRARIELLHELGLRRFILVENTPLQNTPVFRQLNATAEGAKYTQANNAEQKKLAMVLNAQWKGNAVIDIFPAYALFDAYYRKPEEYGIANVDTPCNHTAACTTSLWQDTLHPAPRPWKIFARKLVRFVAGVRGDALIKGDEGAQ</sequence>
<dbReference type="AlphaFoldDB" id="A0A316VRX3"/>
<dbReference type="Pfam" id="PF00657">
    <property type="entry name" value="Lipase_GDSL"/>
    <property type="match status" value="1"/>
</dbReference>
<dbReference type="InterPro" id="IPR051058">
    <property type="entry name" value="GDSL_Est/Lipase"/>
</dbReference>
<name>A0A316VRX3_9BASI</name>
<dbReference type="InterPro" id="IPR036514">
    <property type="entry name" value="SGNH_hydro_sf"/>
</dbReference>
<dbReference type="STRING" id="1522189.A0A316VRX3"/>
<dbReference type="GO" id="GO:0016788">
    <property type="term" value="F:hydrolase activity, acting on ester bonds"/>
    <property type="evidence" value="ECO:0007669"/>
    <property type="project" value="InterPro"/>
</dbReference>
<keyword evidence="1" id="KW-0378">Hydrolase</keyword>
<dbReference type="GeneID" id="37036854"/>
<feature type="chain" id="PRO_5016463468" description="SGNH hydrolase" evidence="3">
    <location>
        <begin position="20"/>
        <end position="345"/>
    </location>
</feature>
<keyword evidence="3" id="KW-0732">Signal</keyword>
<dbReference type="PANTHER" id="PTHR45648:SF22">
    <property type="entry name" value="GDSL LIPASE_ACYLHYDROLASE FAMILY PROTEIN (AFU_ORTHOLOGUE AFUA_4G14700)"/>
    <property type="match status" value="1"/>
</dbReference>
<dbReference type="EMBL" id="KZ819515">
    <property type="protein sequence ID" value="PWN38931.1"/>
    <property type="molecule type" value="Genomic_DNA"/>
</dbReference>
<dbReference type="Gene3D" id="3.40.50.1110">
    <property type="entry name" value="SGNH hydrolase"/>
    <property type="match status" value="1"/>
</dbReference>
<protein>
    <recommendedName>
        <fullName evidence="6">SGNH hydrolase</fullName>
    </recommendedName>
</protein>
<feature type="signal peptide" evidence="3">
    <location>
        <begin position="1"/>
        <end position="19"/>
    </location>
</feature>
<dbReference type="InParanoid" id="A0A316VRX3"/>
<dbReference type="PANTHER" id="PTHR45648">
    <property type="entry name" value="GDSL LIPASE/ACYLHYDROLASE FAMILY PROTEIN (AFU_ORTHOLOGUE AFUA_4G14700)"/>
    <property type="match status" value="1"/>
</dbReference>
<dbReference type="Proteomes" id="UP000245783">
    <property type="component" value="Unassembled WGS sequence"/>
</dbReference>
<dbReference type="InterPro" id="IPR001087">
    <property type="entry name" value="GDSL"/>
</dbReference>
<organism evidence="4 5">
    <name type="scientific">Ceraceosorus guamensis</name>
    <dbReference type="NCBI Taxonomy" id="1522189"/>
    <lineage>
        <taxon>Eukaryota</taxon>
        <taxon>Fungi</taxon>
        <taxon>Dikarya</taxon>
        <taxon>Basidiomycota</taxon>
        <taxon>Ustilaginomycotina</taxon>
        <taxon>Exobasidiomycetes</taxon>
        <taxon>Ceraceosorales</taxon>
        <taxon>Ceraceosoraceae</taxon>
        <taxon>Ceraceosorus</taxon>
    </lineage>
</organism>
<evidence type="ECO:0000256" key="1">
    <source>
        <dbReference type="ARBA" id="ARBA00022801"/>
    </source>
</evidence>
<dbReference type="SUPFAM" id="SSF52266">
    <property type="entry name" value="SGNH hydrolase"/>
    <property type="match status" value="1"/>
</dbReference>
<proteinExistence type="predicted"/>
<feature type="compositionally biased region" description="Low complexity" evidence="2">
    <location>
        <begin position="89"/>
        <end position="100"/>
    </location>
</feature>
<evidence type="ECO:0000256" key="2">
    <source>
        <dbReference type="SAM" id="MobiDB-lite"/>
    </source>
</evidence>
<evidence type="ECO:0008006" key="6">
    <source>
        <dbReference type="Google" id="ProtNLM"/>
    </source>
</evidence>
<evidence type="ECO:0000313" key="4">
    <source>
        <dbReference type="EMBL" id="PWN38931.1"/>
    </source>
</evidence>
<keyword evidence="5" id="KW-1185">Reference proteome</keyword>
<dbReference type="RefSeq" id="XP_025366091.1">
    <property type="nucleotide sequence ID" value="XM_025514984.1"/>
</dbReference>